<dbReference type="InterPro" id="IPR020568">
    <property type="entry name" value="Ribosomal_Su5_D2-typ_SF"/>
</dbReference>
<dbReference type="InterPro" id="IPR014721">
    <property type="entry name" value="Ribsml_uS5_D2-typ_fold_subgr"/>
</dbReference>
<name>A0A8J3NPN6_9ACTN</name>
<dbReference type="Gene3D" id="3.30.230.10">
    <property type="match status" value="1"/>
</dbReference>
<dbReference type="Proteomes" id="UP000619293">
    <property type="component" value="Unassembled WGS sequence"/>
</dbReference>
<reference evidence="3 4" key="1">
    <citation type="submission" date="2021-01" db="EMBL/GenBank/DDBJ databases">
        <title>Whole genome shotgun sequence of Catellatospora chokoriensis NBRC 107358.</title>
        <authorList>
            <person name="Komaki H."/>
            <person name="Tamura T."/>
        </authorList>
    </citation>
    <scope>NUCLEOTIDE SEQUENCE [LARGE SCALE GENOMIC DNA]</scope>
    <source>
        <strain evidence="3 4">NBRC 107358</strain>
    </source>
</reference>
<keyword evidence="4" id="KW-1185">Reference proteome</keyword>
<dbReference type="EMBL" id="BONG01000005">
    <property type="protein sequence ID" value="GIF87656.1"/>
    <property type="molecule type" value="Genomic_DNA"/>
</dbReference>
<keyword evidence="1 3" id="KW-0808">Transferase</keyword>
<dbReference type="InterPro" id="IPR012363">
    <property type="entry name" value="PduX"/>
</dbReference>
<protein>
    <submittedName>
        <fullName evidence="3">Kinase</fullName>
    </submittedName>
</protein>
<dbReference type="RefSeq" id="WP_191839527.1">
    <property type="nucleotide sequence ID" value="NZ_BAAALB010000007.1"/>
</dbReference>
<evidence type="ECO:0000256" key="1">
    <source>
        <dbReference type="ARBA" id="ARBA00022777"/>
    </source>
</evidence>
<dbReference type="PIRSF" id="PIRSF033887">
    <property type="entry name" value="PduX"/>
    <property type="match status" value="1"/>
</dbReference>
<dbReference type="GO" id="GO:0016301">
    <property type="term" value="F:kinase activity"/>
    <property type="evidence" value="ECO:0007669"/>
    <property type="project" value="UniProtKB-KW"/>
</dbReference>
<dbReference type="GO" id="GO:0005524">
    <property type="term" value="F:ATP binding"/>
    <property type="evidence" value="ECO:0007669"/>
    <property type="project" value="InterPro"/>
</dbReference>
<dbReference type="AlphaFoldDB" id="A0A8J3NPN6"/>
<proteinExistence type="predicted"/>
<dbReference type="InterPro" id="IPR006204">
    <property type="entry name" value="GHMP_kinase_N_dom"/>
</dbReference>
<gene>
    <name evidence="3" type="ORF">Cch02nite_11000</name>
</gene>
<feature type="domain" description="GHMP kinase N-terminal" evidence="2">
    <location>
        <begin position="64"/>
        <end position="128"/>
    </location>
</feature>
<evidence type="ECO:0000259" key="2">
    <source>
        <dbReference type="Pfam" id="PF00288"/>
    </source>
</evidence>
<sequence length="305" mass="31781">MRVGTDATAVANGTFGELLQGVLPDGDVDFLVTLPVARWARASFRLLPSGPVRVFPAGRWKAARLAEMMLNAAGSRAGGVLRLDSDLPVGKGMASSSADLVATARAVGGSLGLDTSPAAIADWLRPIEPTDGVMYPGVVAFEHRNVRLRASLGPLPATTIVGLDEGGQLDSIQFNRLPKPYTDADKHRYADLLAELADAIRGGDLAAVGRVASSSCRLGDKMRVRPLLPAMFGIAEQTGALGVACAHSGTLLGLLFDGADAKAAERVEKAVQLCGRLPGRVGVHHSLASDERHGASEFMGAHHAV</sequence>
<organism evidence="3 4">
    <name type="scientific">Catellatospora chokoriensis</name>
    <dbReference type="NCBI Taxonomy" id="310353"/>
    <lineage>
        <taxon>Bacteria</taxon>
        <taxon>Bacillati</taxon>
        <taxon>Actinomycetota</taxon>
        <taxon>Actinomycetes</taxon>
        <taxon>Micromonosporales</taxon>
        <taxon>Micromonosporaceae</taxon>
        <taxon>Catellatospora</taxon>
    </lineage>
</organism>
<dbReference type="Pfam" id="PF00288">
    <property type="entry name" value="GHMP_kinases_N"/>
    <property type="match status" value="1"/>
</dbReference>
<dbReference type="SUPFAM" id="SSF54211">
    <property type="entry name" value="Ribosomal protein S5 domain 2-like"/>
    <property type="match status" value="1"/>
</dbReference>
<comment type="caution">
    <text evidence="3">The sequence shown here is derived from an EMBL/GenBank/DDBJ whole genome shotgun (WGS) entry which is preliminary data.</text>
</comment>
<evidence type="ECO:0000313" key="4">
    <source>
        <dbReference type="Proteomes" id="UP000619293"/>
    </source>
</evidence>
<keyword evidence="1 3" id="KW-0418">Kinase</keyword>
<evidence type="ECO:0000313" key="3">
    <source>
        <dbReference type="EMBL" id="GIF87656.1"/>
    </source>
</evidence>
<accession>A0A8J3NPN6</accession>